<comment type="caution">
    <text evidence="2">The sequence shown here is derived from an EMBL/GenBank/DDBJ whole genome shotgun (WGS) entry which is preliminary data.</text>
</comment>
<keyword evidence="1" id="KW-0812">Transmembrane</keyword>
<feature type="transmembrane region" description="Helical" evidence="1">
    <location>
        <begin position="20"/>
        <end position="39"/>
    </location>
</feature>
<keyword evidence="1" id="KW-0472">Membrane</keyword>
<sequence length="138" mass="15513">MSIEHRRSCTGSAPHVAKRLYATIVLFIGIICIFGGYLLGRMARNEVKRTNDIVSINLTISADNLYKRSKRILPKAVHHNDSEKVAARILEAFNCSQSECGTMTNYNVAELVKNCITVEVSKLIRSIRNVTLYLDSLR</sequence>
<dbReference type="OrthoDB" id="7386994at2759"/>
<organism evidence="2 3">
    <name type="scientific">Parnassius apollo</name>
    <name type="common">Apollo butterfly</name>
    <name type="synonym">Papilio apollo</name>
    <dbReference type="NCBI Taxonomy" id="110799"/>
    <lineage>
        <taxon>Eukaryota</taxon>
        <taxon>Metazoa</taxon>
        <taxon>Ecdysozoa</taxon>
        <taxon>Arthropoda</taxon>
        <taxon>Hexapoda</taxon>
        <taxon>Insecta</taxon>
        <taxon>Pterygota</taxon>
        <taxon>Neoptera</taxon>
        <taxon>Endopterygota</taxon>
        <taxon>Lepidoptera</taxon>
        <taxon>Glossata</taxon>
        <taxon>Ditrysia</taxon>
        <taxon>Papilionoidea</taxon>
        <taxon>Papilionidae</taxon>
        <taxon>Parnassiinae</taxon>
        <taxon>Parnassini</taxon>
        <taxon>Parnassius</taxon>
        <taxon>Parnassius</taxon>
    </lineage>
</organism>
<proteinExistence type="predicted"/>
<evidence type="ECO:0000313" key="2">
    <source>
        <dbReference type="EMBL" id="CAG5004228.1"/>
    </source>
</evidence>
<dbReference type="AlphaFoldDB" id="A0A8S3X5K0"/>
<keyword evidence="3" id="KW-1185">Reference proteome</keyword>
<evidence type="ECO:0000256" key="1">
    <source>
        <dbReference type="SAM" id="Phobius"/>
    </source>
</evidence>
<keyword evidence="1" id="KW-1133">Transmembrane helix</keyword>
<protein>
    <submittedName>
        <fullName evidence="2">(apollo) hypothetical protein</fullName>
    </submittedName>
</protein>
<reference evidence="2" key="1">
    <citation type="submission" date="2021-04" db="EMBL/GenBank/DDBJ databases">
        <authorList>
            <person name="Tunstrom K."/>
        </authorList>
    </citation>
    <scope>NUCLEOTIDE SEQUENCE</scope>
</reference>
<dbReference type="EMBL" id="CAJQZP010000975">
    <property type="protein sequence ID" value="CAG5004228.1"/>
    <property type="molecule type" value="Genomic_DNA"/>
</dbReference>
<evidence type="ECO:0000313" key="3">
    <source>
        <dbReference type="Proteomes" id="UP000691718"/>
    </source>
</evidence>
<name>A0A8S3X5K0_PARAO</name>
<accession>A0A8S3X5K0</accession>
<gene>
    <name evidence="2" type="ORF">PAPOLLO_LOCUS14348</name>
</gene>
<dbReference type="Proteomes" id="UP000691718">
    <property type="component" value="Unassembled WGS sequence"/>
</dbReference>